<dbReference type="InterPro" id="IPR052055">
    <property type="entry name" value="Hepadnavirus_pol/RT"/>
</dbReference>
<dbReference type="EMBL" id="VSRR010095414">
    <property type="protein sequence ID" value="MPC93591.1"/>
    <property type="molecule type" value="Genomic_DNA"/>
</dbReference>
<organism evidence="1 2">
    <name type="scientific">Portunus trituberculatus</name>
    <name type="common">Swimming crab</name>
    <name type="synonym">Neptunus trituberculatus</name>
    <dbReference type="NCBI Taxonomy" id="210409"/>
    <lineage>
        <taxon>Eukaryota</taxon>
        <taxon>Metazoa</taxon>
        <taxon>Ecdysozoa</taxon>
        <taxon>Arthropoda</taxon>
        <taxon>Crustacea</taxon>
        <taxon>Multicrustacea</taxon>
        <taxon>Malacostraca</taxon>
        <taxon>Eumalacostraca</taxon>
        <taxon>Eucarida</taxon>
        <taxon>Decapoda</taxon>
        <taxon>Pleocyemata</taxon>
        <taxon>Brachyura</taxon>
        <taxon>Eubrachyura</taxon>
        <taxon>Portunoidea</taxon>
        <taxon>Portunidae</taxon>
        <taxon>Portuninae</taxon>
        <taxon>Portunus</taxon>
    </lineage>
</organism>
<protein>
    <recommendedName>
        <fullName evidence="3">RNase H type-1 domain-containing protein</fullName>
    </recommendedName>
</protein>
<dbReference type="CDD" id="cd09275">
    <property type="entry name" value="RNase_HI_RT_DIRS1"/>
    <property type="match status" value="1"/>
</dbReference>
<reference evidence="1 2" key="1">
    <citation type="submission" date="2019-05" db="EMBL/GenBank/DDBJ databases">
        <title>Another draft genome of Portunus trituberculatus and its Hox gene families provides insights of decapod evolution.</title>
        <authorList>
            <person name="Jeong J.-H."/>
            <person name="Song I."/>
            <person name="Kim S."/>
            <person name="Choi T."/>
            <person name="Kim D."/>
            <person name="Ryu S."/>
            <person name="Kim W."/>
        </authorList>
    </citation>
    <scope>NUCLEOTIDE SEQUENCE [LARGE SCALE GENOMIC DNA]</scope>
    <source>
        <tissue evidence="1">Muscle</tissue>
    </source>
</reference>
<name>A0A5B7J6X8_PORTR</name>
<comment type="caution">
    <text evidence="1">The sequence shown here is derived from an EMBL/GenBank/DDBJ whole genome shotgun (WGS) entry which is preliminary data.</text>
</comment>
<evidence type="ECO:0000313" key="1">
    <source>
        <dbReference type="EMBL" id="MPC93591.1"/>
    </source>
</evidence>
<dbReference type="AlphaFoldDB" id="A0A5B7J6X8"/>
<dbReference type="PANTHER" id="PTHR33050:SF7">
    <property type="entry name" value="RIBONUCLEASE H"/>
    <property type="match status" value="1"/>
</dbReference>
<dbReference type="OrthoDB" id="6381216at2759"/>
<sequence length="128" mass="13687">MEAVKTGGHWAHVELDHINSLELKGILLGLQSLCKDRTGSHIRLCSDNATAVACTNHCGSMRPTLQALTEQIFEWAASQGISLSAAHVQGVSNVTADMESKFNREPGHGYSTINTIWSAISAIATIAD</sequence>
<dbReference type="PANTHER" id="PTHR33050">
    <property type="entry name" value="REVERSE TRANSCRIPTASE DOMAIN-CONTAINING PROTEIN"/>
    <property type="match status" value="1"/>
</dbReference>
<keyword evidence="2" id="KW-1185">Reference proteome</keyword>
<evidence type="ECO:0008006" key="3">
    <source>
        <dbReference type="Google" id="ProtNLM"/>
    </source>
</evidence>
<accession>A0A5B7J6X8</accession>
<proteinExistence type="predicted"/>
<dbReference type="Proteomes" id="UP000324222">
    <property type="component" value="Unassembled WGS sequence"/>
</dbReference>
<gene>
    <name evidence="1" type="ORF">E2C01_088726</name>
</gene>
<evidence type="ECO:0000313" key="2">
    <source>
        <dbReference type="Proteomes" id="UP000324222"/>
    </source>
</evidence>